<organism evidence="3 4">
    <name type="scientific">Biomphalaria glabrata</name>
    <name type="common">Bloodfluke planorb</name>
    <name type="synonym">Freshwater snail</name>
    <dbReference type="NCBI Taxonomy" id="6526"/>
    <lineage>
        <taxon>Eukaryota</taxon>
        <taxon>Metazoa</taxon>
        <taxon>Spiralia</taxon>
        <taxon>Lophotrochozoa</taxon>
        <taxon>Mollusca</taxon>
        <taxon>Gastropoda</taxon>
        <taxon>Heterobranchia</taxon>
        <taxon>Euthyneura</taxon>
        <taxon>Panpulmonata</taxon>
        <taxon>Hygrophila</taxon>
        <taxon>Lymnaeoidea</taxon>
        <taxon>Planorbidae</taxon>
        <taxon>Biomphalaria</taxon>
    </lineage>
</organism>
<dbReference type="Gene3D" id="3.40.30.10">
    <property type="entry name" value="Glutaredoxin"/>
    <property type="match status" value="1"/>
</dbReference>
<dbReference type="AlphaFoldDB" id="A0A9W3AFM9"/>
<evidence type="ECO:0000256" key="1">
    <source>
        <dbReference type="ARBA" id="ARBA00022729"/>
    </source>
</evidence>
<dbReference type="SUPFAM" id="SSF52833">
    <property type="entry name" value="Thioredoxin-like"/>
    <property type="match status" value="1"/>
</dbReference>
<dbReference type="Proteomes" id="UP001165740">
    <property type="component" value="Chromosome 5"/>
</dbReference>
<accession>A0A9W3AFM9</accession>
<dbReference type="PROSITE" id="PS51352">
    <property type="entry name" value="THIOREDOXIN_2"/>
    <property type="match status" value="1"/>
</dbReference>
<feature type="domain" description="Thioredoxin" evidence="2">
    <location>
        <begin position="36"/>
        <end position="187"/>
    </location>
</feature>
<dbReference type="GeneID" id="106064349"/>
<keyword evidence="1" id="KW-0732">Signal</keyword>
<evidence type="ECO:0000313" key="4">
    <source>
        <dbReference type="RefSeq" id="XP_055885938.1"/>
    </source>
</evidence>
<keyword evidence="3" id="KW-1185">Reference proteome</keyword>
<evidence type="ECO:0000313" key="3">
    <source>
        <dbReference type="Proteomes" id="UP001165740"/>
    </source>
</evidence>
<gene>
    <name evidence="4" type="primary">LOC106064349</name>
</gene>
<dbReference type="GO" id="GO:0005783">
    <property type="term" value="C:endoplasmic reticulum"/>
    <property type="evidence" value="ECO:0007669"/>
    <property type="project" value="TreeGrafter"/>
</dbReference>
<dbReference type="PANTHER" id="PTHR15337">
    <property type="entry name" value="ANTERIOR GRADIENT PROTEIN-RELATED"/>
    <property type="match status" value="1"/>
</dbReference>
<name>A0A9W3AFM9_BIOGL</name>
<dbReference type="Pfam" id="PF13899">
    <property type="entry name" value="Thioredoxin_7"/>
    <property type="match status" value="1"/>
</dbReference>
<dbReference type="InterPro" id="IPR051099">
    <property type="entry name" value="AGR/TXD"/>
</dbReference>
<sequence>MKVESLQMSFRKFKLLMLPNQKKYYYCIIERSGNRTCIMAPFFMFAASTVFGTVAAAAESWGKNIKWVTMKEAQKLAKEQNKPTMILVTKTWCRACKALRPKFASHPEIEKMSSEFIMVNMEDEDEVKNPDLQPDGTYFPRILFLDSEGNVLTDVYNKEGSSQYRYYYSDTKPIVDSMNEVLRAAGQKVIKGKEL</sequence>
<evidence type="ECO:0000259" key="2">
    <source>
        <dbReference type="PROSITE" id="PS51352"/>
    </source>
</evidence>
<dbReference type="OMA" id="HYAPRIL"/>
<dbReference type="OrthoDB" id="262308at2759"/>
<reference evidence="4" key="1">
    <citation type="submission" date="2025-08" db="UniProtKB">
        <authorList>
            <consortium name="RefSeq"/>
        </authorList>
    </citation>
    <scope>IDENTIFICATION</scope>
</reference>
<dbReference type="InterPro" id="IPR036249">
    <property type="entry name" value="Thioredoxin-like_sf"/>
</dbReference>
<proteinExistence type="predicted"/>
<dbReference type="PANTHER" id="PTHR15337:SF11">
    <property type="entry name" value="THIOREDOXIN DOMAIN-CONTAINING PROTEIN"/>
    <property type="match status" value="1"/>
</dbReference>
<protein>
    <submittedName>
        <fullName evidence="4">Thioredoxin domain-containing protein 12-like isoform X1</fullName>
    </submittedName>
</protein>
<dbReference type="RefSeq" id="XP_055885938.1">
    <property type="nucleotide sequence ID" value="XM_056029963.1"/>
</dbReference>
<dbReference type="InterPro" id="IPR013766">
    <property type="entry name" value="Thioredoxin_domain"/>
</dbReference>